<dbReference type="Pfam" id="PF00069">
    <property type="entry name" value="Pkinase"/>
    <property type="match status" value="1"/>
</dbReference>
<dbReference type="InterPro" id="IPR036322">
    <property type="entry name" value="WD40_repeat_dom_sf"/>
</dbReference>
<dbReference type="GO" id="GO:0005770">
    <property type="term" value="C:late endosome"/>
    <property type="evidence" value="ECO:0007669"/>
    <property type="project" value="TreeGrafter"/>
</dbReference>
<keyword evidence="7" id="KW-0418">Kinase</keyword>
<dbReference type="CDD" id="cd13980">
    <property type="entry name" value="STKc_Vps15"/>
    <property type="match status" value="1"/>
</dbReference>
<evidence type="ECO:0000256" key="7">
    <source>
        <dbReference type="ARBA" id="ARBA00022777"/>
    </source>
</evidence>
<dbReference type="GO" id="GO:0034271">
    <property type="term" value="C:phosphatidylinositol 3-kinase complex, class III, type I"/>
    <property type="evidence" value="ECO:0007669"/>
    <property type="project" value="TreeGrafter"/>
</dbReference>
<evidence type="ECO:0000256" key="6">
    <source>
        <dbReference type="ARBA" id="ARBA00022741"/>
    </source>
</evidence>
<dbReference type="InterPro" id="IPR015943">
    <property type="entry name" value="WD40/YVTN_repeat-like_dom_sf"/>
</dbReference>
<dbReference type="SMART" id="SM00220">
    <property type="entry name" value="S_TKc"/>
    <property type="match status" value="1"/>
</dbReference>
<feature type="domain" description="Protein kinase" evidence="11">
    <location>
        <begin position="25"/>
        <end position="302"/>
    </location>
</feature>
<gene>
    <name evidence="12" type="ORF">P154DRAFT_625616</name>
</gene>
<sequence>MGQGFSLTTLSAGSAGIDVPELSDLQYERSLGAARFMKSVRARHKDGLVVARVVMKPYAHFQLDKYVKRLLEERKLIAEVPNALAYHRILETGIGGYVVRQYIHSSLYDRLSTRPFLEDIEKKWLSFQLLCAVRDCHARNIYHGDIKTENVLVTSWNWLYLTDFSAAYKPTYLPEDNPADYSFYFDMSGRRTCYVAPERFLPPGDQPEGEQGVTWAMDMFSVGCVIAELFLEAPIFSLSQLFRYRQKEYDPMKSQLSRIQDPNIRELVTHMIQLDPNSRLSADDYLKYWKDKAFPSYFYGFLQQYMHSITDPSLGRKLVTTAAEHLGEPDDRIEQIYNDFDKISVLLSGNEPTKPQHSPPKPGAKLFPLCIDIPNYQHQASPTPSLAVDDGNLIFLTIVVSCIRGTARASARLRGLELLLAFSERLTDEAKLDRVVPYVAVLLTDKSDQVKIAALRTMTQILAMVRVVSPINAYIFPEYVLLRLEPYLPDSSMRPSALVRMHYAWCIGTLATTAARYLDMIQALRAEGSLPAIDHISEEDAMTSSVHRSQFDTDRHHLIQAFERHTKALLTDSEASVRRAMLKSVSELCVFFGSPRANDVILSHLNTYLNDRDWMLKCAFFDAIVGVAVFVGGASLEGYILPLMVQALTDPEEFVVERVIRAFSAIAELGLFQRSKTWELVDIVARLTMHPNIWIREAAAQFISAASKYLSVADTHSILVNLIKPYLKVIPSDFSELRLLDSLKRPFPKLVMDMASNWAVGAEKGLFWTSARQQQTFTFGSSDDTLPTISGRELDSRVLQKLPRNDEDDQWLRKLRNAGMTLEDEFKLVALREYIWRVTHRRRADGPDPGPSAFNSIMPLKDLQIIPQTVFFENNVRQLYQEANQPKASNEQFSQPRTIADALLDASTTDAGSTPPKQISDANAQPERPALDTTAARRIPVPIRPITSSPLSDLRSGMNSPASDVDTRRSSLQVPRDSPSTQSPAGSPLAGDHFHPLQHRNSAISLLGKGDGSSKAHAETGMTSANAFGRVDGSSARETSRSRQPTSLLAIEQRQASPPRIRFKEAHNYAGNDPTVFKLLDSILLEKLPYDEIEFGPRIQPNTRRQPIKHKDAHQAPTGIPWRPEGVLVATLGEHTASVNRILVAPDHSFFITGSDDGTVKVWDTSRLERNVSRRSRQTYRLGEGVKVTSLVFVEQTYSFVATGSDGTVHVVRVDYHQGQDGNGKFGRLKTIREHQLLSTGYAVWTEHYKEDNKSVLLLATNTSKVIALDLRSMAELFSFDNPLHHGTPTCFCVDRKHQWMVLGTAHGVLNLWDLRFKLRLKSWVFHGASPIHRILLPRLKKSRLYIAGGTGQGEVTVWDFEKLLCKEVYRTGTSKDTGSKSTTLLDLDEEKSGGMLGRFATSLEPVANSIADRGIRAVVVTPQATDDKGDAKHTFLLTAGPDWKVRYWDTSRPELSTAVSGLEADEAKPQYTTSQPSADMVVVSERLSQPQAQSSTTRDSRASSSSPKKTPQKSSRSGLISLQQQHFLKSHLDTILDVALIEQPYGMVISADRSGVIYMFM</sequence>
<dbReference type="SUPFAM" id="SSF48371">
    <property type="entry name" value="ARM repeat"/>
    <property type="match status" value="1"/>
</dbReference>
<keyword evidence="5" id="KW-0677">Repeat</keyword>
<dbReference type="EMBL" id="ML977720">
    <property type="protein sequence ID" value="KAF1993216.1"/>
    <property type="molecule type" value="Genomic_DNA"/>
</dbReference>
<keyword evidence="8" id="KW-0067">ATP-binding</keyword>
<dbReference type="GO" id="GO:0016236">
    <property type="term" value="P:macroautophagy"/>
    <property type="evidence" value="ECO:0007669"/>
    <property type="project" value="InterPro"/>
</dbReference>
<dbReference type="PANTHER" id="PTHR17583">
    <property type="entry name" value="PHOSPHOINOSITIDE 3-KINASE REGULATORY SUBUNIT 4"/>
    <property type="match status" value="1"/>
</dbReference>
<evidence type="ECO:0000313" key="12">
    <source>
        <dbReference type="EMBL" id="KAF1993216.1"/>
    </source>
</evidence>
<dbReference type="InterPro" id="IPR055231">
    <property type="entry name" value="2AA_helical"/>
</dbReference>
<reference evidence="12" key="1">
    <citation type="journal article" date="2020" name="Stud. Mycol.">
        <title>101 Dothideomycetes genomes: a test case for predicting lifestyles and emergence of pathogens.</title>
        <authorList>
            <person name="Haridas S."/>
            <person name="Albert R."/>
            <person name="Binder M."/>
            <person name="Bloem J."/>
            <person name="Labutti K."/>
            <person name="Salamov A."/>
            <person name="Andreopoulos B."/>
            <person name="Baker S."/>
            <person name="Barry K."/>
            <person name="Bills G."/>
            <person name="Bluhm B."/>
            <person name="Cannon C."/>
            <person name="Castanera R."/>
            <person name="Culley D."/>
            <person name="Daum C."/>
            <person name="Ezra D."/>
            <person name="Gonzalez J."/>
            <person name="Henrissat B."/>
            <person name="Kuo A."/>
            <person name="Liang C."/>
            <person name="Lipzen A."/>
            <person name="Lutzoni F."/>
            <person name="Magnuson J."/>
            <person name="Mondo S."/>
            <person name="Nolan M."/>
            <person name="Ohm R."/>
            <person name="Pangilinan J."/>
            <person name="Park H.-J."/>
            <person name="Ramirez L."/>
            <person name="Alfaro M."/>
            <person name="Sun H."/>
            <person name="Tritt A."/>
            <person name="Yoshinaga Y."/>
            <person name="Zwiers L.-H."/>
            <person name="Turgeon B."/>
            <person name="Goodwin S."/>
            <person name="Spatafora J."/>
            <person name="Crous P."/>
            <person name="Grigoriev I."/>
        </authorList>
    </citation>
    <scope>NUCLEOTIDE SEQUENCE</scope>
    <source>
        <strain evidence="12">CBS 123094</strain>
    </source>
</reference>
<dbReference type="InterPro" id="IPR001680">
    <property type="entry name" value="WD40_rpt"/>
</dbReference>
<evidence type="ECO:0000256" key="3">
    <source>
        <dbReference type="ARBA" id="ARBA00022574"/>
    </source>
</evidence>
<dbReference type="GO" id="GO:0006623">
    <property type="term" value="P:protein targeting to vacuole"/>
    <property type="evidence" value="ECO:0007669"/>
    <property type="project" value="TreeGrafter"/>
</dbReference>
<feature type="compositionally biased region" description="Low complexity" evidence="10">
    <location>
        <begin position="1495"/>
        <end position="1518"/>
    </location>
</feature>
<evidence type="ECO:0000256" key="10">
    <source>
        <dbReference type="SAM" id="MobiDB-lite"/>
    </source>
</evidence>
<dbReference type="GO" id="GO:0005524">
    <property type="term" value="F:ATP binding"/>
    <property type="evidence" value="ECO:0007669"/>
    <property type="project" value="UniProtKB-KW"/>
</dbReference>
<dbReference type="Pfam" id="PF22956">
    <property type="entry name" value="VPS15-like_hel"/>
    <property type="match status" value="1"/>
</dbReference>
<evidence type="ECO:0000256" key="1">
    <source>
        <dbReference type="ARBA" id="ARBA00012513"/>
    </source>
</evidence>
<dbReference type="SUPFAM" id="SSF56112">
    <property type="entry name" value="Protein kinase-like (PK-like)"/>
    <property type="match status" value="1"/>
</dbReference>
<dbReference type="SMART" id="SM00320">
    <property type="entry name" value="WD40"/>
    <property type="match status" value="5"/>
</dbReference>
<feature type="compositionally biased region" description="Polar residues" evidence="10">
    <location>
        <begin position="970"/>
        <end position="985"/>
    </location>
</feature>
<dbReference type="PROSITE" id="PS50082">
    <property type="entry name" value="WD_REPEATS_2"/>
    <property type="match status" value="1"/>
</dbReference>
<dbReference type="Gene3D" id="2.130.10.10">
    <property type="entry name" value="YVTN repeat-like/Quinoprotein amine dehydrogenase"/>
    <property type="match status" value="2"/>
</dbReference>
<dbReference type="InterPro" id="IPR016024">
    <property type="entry name" value="ARM-type_fold"/>
</dbReference>
<keyword evidence="6" id="KW-0547">Nucleotide-binding</keyword>
<organism evidence="12 13">
    <name type="scientific">Amniculicola lignicola CBS 123094</name>
    <dbReference type="NCBI Taxonomy" id="1392246"/>
    <lineage>
        <taxon>Eukaryota</taxon>
        <taxon>Fungi</taxon>
        <taxon>Dikarya</taxon>
        <taxon>Ascomycota</taxon>
        <taxon>Pezizomycotina</taxon>
        <taxon>Dothideomycetes</taxon>
        <taxon>Pleosporomycetidae</taxon>
        <taxon>Pleosporales</taxon>
        <taxon>Amniculicolaceae</taxon>
        <taxon>Amniculicola</taxon>
    </lineage>
</organism>
<dbReference type="SUPFAM" id="SSF50978">
    <property type="entry name" value="WD40 repeat-like"/>
    <property type="match status" value="1"/>
</dbReference>
<dbReference type="PROSITE" id="PS00108">
    <property type="entry name" value="PROTEIN_KINASE_ST"/>
    <property type="match status" value="1"/>
</dbReference>
<dbReference type="GO" id="GO:0045324">
    <property type="term" value="P:late endosome to vacuole transport"/>
    <property type="evidence" value="ECO:0007669"/>
    <property type="project" value="InterPro"/>
</dbReference>
<evidence type="ECO:0000256" key="2">
    <source>
        <dbReference type="ARBA" id="ARBA00022527"/>
    </source>
</evidence>
<dbReference type="PROSITE" id="PS50011">
    <property type="entry name" value="PROTEIN_KINASE_DOM"/>
    <property type="match status" value="1"/>
</dbReference>
<dbReference type="GO" id="GO:0034272">
    <property type="term" value="C:phosphatidylinositol 3-kinase complex, class III, type II"/>
    <property type="evidence" value="ECO:0007669"/>
    <property type="project" value="TreeGrafter"/>
</dbReference>
<dbReference type="FunFam" id="1.25.10.10:FF:000342">
    <property type="entry name" value="Serine/threonine-protein kinase VPS15"/>
    <property type="match status" value="1"/>
</dbReference>
<feature type="compositionally biased region" description="Polar residues" evidence="10">
    <location>
        <begin position="946"/>
        <end position="962"/>
    </location>
</feature>
<dbReference type="OrthoDB" id="242910at2759"/>
<dbReference type="Proteomes" id="UP000799779">
    <property type="component" value="Unassembled WGS sequence"/>
</dbReference>
<feature type="region of interest" description="Disordered" evidence="10">
    <location>
        <begin position="907"/>
        <end position="1046"/>
    </location>
</feature>
<evidence type="ECO:0000256" key="5">
    <source>
        <dbReference type="ARBA" id="ARBA00022737"/>
    </source>
</evidence>
<dbReference type="InterPro" id="IPR011009">
    <property type="entry name" value="Kinase-like_dom_sf"/>
</dbReference>
<dbReference type="InterPro" id="IPR011989">
    <property type="entry name" value="ARM-like"/>
</dbReference>
<dbReference type="GO" id="GO:0004674">
    <property type="term" value="F:protein serine/threonine kinase activity"/>
    <property type="evidence" value="ECO:0007669"/>
    <property type="project" value="UniProtKB-KW"/>
</dbReference>
<dbReference type="InterPro" id="IPR000719">
    <property type="entry name" value="Prot_kinase_dom"/>
</dbReference>
<name>A0A6A5W6F8_9PLEO</name>
<dbReference type="Gene3D" id="1.25.10.10">
    <property type="entry name" value="Leucine-rich Repeat Variant"/>
    <property type="match status" value="1"/>
</dbReference>
<evidence type="ECO:0000313" key="13">
    <source>
        <dbReference type="Proteomes" id="UP000799779"/>
    </source>
</evidence>
<evidence type="ECO:0000256" key="9">
    <source>
        <dbReference type="PROSITE-ProRule" id="PRU00221"/>
    </source>
</evidence>
<proteinExistence type="predicted"/>
<dbReference type="FunFam" id="1.10.510.10:FF:000497">
    <property type="entry name" value="Phosphoinositide 3-kinase regulatory subunit"/>
    <property type="match status" value="1"/>
</dbReference>
<keyword evidence="3 9" id="KW-0853">WD repeat</keyword>
<protein>
    <recommendedName>
        <fullName evidence="1">non-specific serine/threonine protein kinase</fullName>
        <ecNumber evidence="1">2.7.11.1</ecNumber>
    </recommendedName>
</protein>
<dbReference type="GO" id="GO:0071561">
    <property type="term" value="C:nucleus-vacuole junction"/>
    <property type="evidence" value="ECO:0007669"/>
    <property type="project" value="TreeGrafter"/>
</dbReference>
<evidence type="ECO:0000256" key="8">
    <source>
        <dbReference type="ARBA" id="ARBA00022840"/>
    </source>
</evidence>
<keyword evidence="4" id="KW-0808">Transferase</keyword>
<keyword evidence="13" id="KW-1185">Reference proteome</keyword>
<evidence type="ECO:0000259" key="11">
    <source>
        <dbReference type="PROSITE" id="PS50011"/>
    </source>
</evidence>
<keyword evidence="2" id="KW-0723">Serine/threonine-protein kinase</keyword>
<dbReference type="InterPro" id="IPR008271">
    <property type="entry name" value="Ser/Thr_kinase_AS"/>
</dbReference>
<feature type="region of interest" description="Disordered" evidence="10">
    <location>
        <begin position="1487"/>
        <end position="1519"/>
    </location>
</feature>
<evidence type="ECO:0000256" key="4">
    <source>
        <dbReference type="ARBA" id="ARBA00022679"/>
    </source>
</evidence>
<feature type="repeat" description="WD" evidence="9">
    <location>
        <begin position="1132"/>
        <end position="1173"/>
    </location>
</feature>
<dbReference type="PROSITE" id="PS50294">
    <property type="entry name" value="WD_REPEATS_REGION"/>
    <property type="match status" value="1"/>
</dbReference>
<dbReference type="PANTHER" id="PTHR17583:SF0">
    <property type="entry name" value="PHOSPHOINOSITIDE 3-KINASE REGULATORY SUBUNIT 4"/>
    <property type="match status" value="1"/>
</dbReference>
<dbReference type="Pfam" id="PF00400">
    <property type="entry name" value="WD40"/>
    <property type="match status" value="1"/>
</dbReference>
<accession>A0A6A5W6F8</accession>
<dbReference type="Gene3D" id="1.10.510.10">
    <property type="entry name" value="Transferase(Phosphotransferase) domain 1"/>
    <property type="match status" value="1"/>
</dbReference>
<dbReference type="InterPro" id="IPR045162">
    <property type="entry name" value="Vps15-like"/>
</dbReference>
<dbReference type="EC" id="2.7.11.1" evidence="1"/>